<dbReference type="EMBL" id="LEKV01004379">
    <property type="protein sequence ID" value="KVH95698.1"/>
    <property type="molecule type" value="Genomic_DNA"/>
</dbReference>
<dbReference type="PANTHER" id="PTHR24014">
    <property type="entry name" value="2-OXOGLUTARATE AND IRON-DEPENDENT OXYGENASE DOMAIN-CONTAINING PROTEIN 2"/>
    <property type="match status" value="1"/>
</dbReference>
<dbReference type="AlphaFoldDB" id="A0A103XRS2"/>
<evidence type="ECO:0000313" key="2">
    <source>
        <dbReference type="EMBL" id="KVH95698.1"/>
    </source>
</evidence>
<dbReference type="Pfam" id="PF25238">
    <property type="entry name" value="OGFOD2-like"/>
    <property type="match status" value="1"/>
</dbReference>
<dbReference type="OMA" id="RCANHMK"/>
<keyword evidence="1" id="KW-0847">Vitamin C</keyword>
<organism evidence="2 3">
    <name type="scientific">Cynara cardunculus var. scolymus</name>
    <name type="common">Globe artichoke</name>
    <name type="synonym">Cynara scolymus</name>
    <dbReference type="NCBI Taxonomy" id="59895"/>
    <lineage>
        <taxon>Eukaryota</taxon>
        <taxon>Viridiplantae</taxon>
        <taxon>Streptophyta</taxon>
        <taxon>Embryophyta</taxon>
        <taxon>Tracheophyta</taxon>
        <taxon>Spermatophyta</taxon>
        <taxon>Magnoliopsida</taxon>
        <taxon>eudicotyledons</taxon>
        <taxon>Gunneridae</taxon>
        <taxon>Pentapetalae</taxon>
        <taxon>asterids</taxon>
        <taxon>campanulids</taxon>
        <taxon>Asterales</taxon>
        <taxon>Asteraceae</taxon>
        <taxon>Carduoideae</taxon>
        <taxon>Cardueae</taxon>
        <taxon>Carduinae</taxon>
        <taxon>Cynara</taxon>
    </lineage>
</organism>
<dbReference type="Gramene" id="KVH95698">
    <property type="protein sequence ID" value="KVH95698"/>
    <property type="gene ID" value="Ccrd_002227"/>
</dbReference>
<comment type="caution">
    <text evidence="2">The sequence shown here is derived from an EMBL/GenBank/DDBJ whole genome shotgun (WGS) entry which is preliminary data.</text>
</comment>
<gene>
    <name evidence="2" type="ORF">Ccrd_002227</name>
</gene>
<reference evidence="2 3" key="1">
    <citation type="journal article" date="2016" name="Sci. Rep.">
        <title>The genome sequence of the outbreeding globe artichoke constructed de novo incorporating a phase-aware low-pass sequencing strategy of F1 progeny.</title>
        <authorList>
            <person name="Scaglione D."/>
            <person name="Reyes-Chin-Wo S."/>
            <person name="Acquadro A."/>
            <person name="Froenicke L."/>
            <person name="Portis E."/>
            <person name="Beitel C."/>
            <person name="Tirone M."/>
            <person name="Mauro R."/>
            <person name="Lo Monaco A."/>
            <person name="Mauromicale G."/>
            <person name="Faccioli P."/>
            <person name="Cattivelli L."/>
            <person name="Rieseberg L."/>
            <person name="Michelmore R."/>
            <person name="Lanteri S."/>
        </authorList>
    </citation>
    <scope>NUCLEOTIDE SEQUENCE [LARGE SCALE GENOMIC DNA]</scope>
    <source>
        <strain evidence="2">2C</strain>
    </source>
</reference>
<keyword evidence="3" id="KW-1185">Reference proteome</keyword>
<protein>
    <submittedName>
        <fullName evidence="2">Uncharacterized protein</fullName>
    </submittedName>
</protein>
<dbReference type="Proteomes" id="UP000243975">
    <property type="component" value="Unassembled WGS sequence"/>
</dbReference>
<dbReference type="GO" id="GO:0031418">
    <property type="term" value="F:L-ascorbic acid binding"/>
    <property type="evidence" value="ECO:0007669"/>
    <property type="project" value="UniProtKB-KW"/>
</dbReference>
<accession>A0A103XRS2</accession>
<dbReference type="PANTHER" id="PTHR24014:SF4">
    <property type="entry name" value="2-OXOGLUTARATE AND IRON-DEPENDENT OXYGENASE DOMAIN-CONTAINING PROTEIN 2"/>
    <property type="match status" value="1"/>
</dbReference>
<sequence length="219" mass="25147">MRIFFSPQPLYRELYTLNPATFFVHSFVKAFSASDKNKDESIRSIVSEPTPGVYTFDMLQPRFCEMLLSEILTSSVNVILSLGVKHPTFPFSSLTLEDILLIPIMDLWLSTEWIEMSNWSWEVPDLSLGVIVSMAVMQAWHKLRKKSHGSFHVDDSEVTLNVCLGKQFTGGELFFRDVRCEKHVNSETHPEELLFQISFVYCDPHTTSKLTYLRGEING</sequence>
<proteinExistence type="predicted"/>
<evidence type="ECO:0000256" key="1">
    <source>
        <dbReference type="ARBA" id="ARBA00022896"/>
    </source>
</evidence>
<evidence type="ECO:0000313" key="3">
    <source>
        <dbReference type="Proteomes" id="UP000243975"/>
    </source>
</evidence>
<name>A0A103XRS2_CYNCS</name>